<evidence type="ECO:0000256" key="3">
    <source>
        <dbReference type="ARBA" id="ARBA00007012"/>
    </source>
</evidence>
<evidence type="ECO:0000256" key="13">
    <source>
        <dbReference type="ARBA" id="ARBA00023027"/>
    </source>
</evidence>
<evidence type="ECO:0000256" key="18">
    <source>
        <dbReference type="RuleBase" id="RU003403"/>
    </source>
</evidence>
<dbReference type="GO" id="GO:0006120">
    <property type="term" value="P:mitochondrial electron transport, NADH to ubiquinone"/>
    <property type="evidence" value="ECO:0007669"/>
    <property type="project" value="InterPro"/>
</dbReference>
<sequence>MLFINLLISSTLITISSLSWFTAWMGLEMNLLSILPLMKTKMNKLTAEASIKYFIIQAMASACLLFSIIFFSNLNILMLSFNSLNSIILNLALILKMGAAPLHFWLPEIISGLEWMSAFTVLTWQKIAPMILLFYSLENTLFISLIILLSSLVGGIQGLNQSCLRKIMAYSSINHMSWMICAMISSLNLWLYYFLIYAITNLWMISMFNKFRIFQINQMSKLFSFNKPMKFFFTLNFFSLGGLPPFTGFLPKWLTLNFLINMNHNALSLTLVITTLMALYFYCRVMFSSITLSYSESLINPLTHKFSSLYFSLNMLTLSILPLAFSLSSLF</sequence>
<comment type="function">
    <text evidence="1">Core subunit of the mitochondrial membrane respiratory chain NADH dehydrogenase (Complex I) that is believed to belong to the minimal assembly required for catalysis. Complex I functions in the transfer of electrons from NADH to the respiratory chain. The immediate electron acceptor for the enzyme is believed to be ubiquinone.</text>
</comment>
<dbReference type="PRINTS" id="PR01436">
    <property type="entry name" value="NADHDHGNASE2"/>
</dbReference>
<evidence type="ECO:0000256" key="17">
    <source>
        <dbReference type="ARBA" id="ARBA00049551"/>
    </source>
</evidence>
<evidence type="ECO:0000256" key="2">
    <source>
        <dbReference type="ARBA" id="ARBA00004448"/>
    </source>
</evidence>
<dbReference type="EC" id="7.1.1.2" evidence="4 18"/>
<feature type="transmembrane region" description="Helical" evidence="18">
    <location>
        <begin position="6"/>
        <end position="32"/>
    </location>
</feature>
<feature type="transmembrane region" description="Helical" evidence="18">
    <location>
        <begin position="141"/>
        <end position="160"/>
    </location>
</feature>
<feature type="transmembrane region" description="Helical" evidence="18">
    <location>
        <begin position="87"/>
        <end position="106"/>
    </location>
</feature>
<evidence type="ECO:0000256" key="11">
    <source>
        <dbReference type="ARBA" id="ARBA00022982"/>
    </source>
</evidence>
<dbReference type="InterPro" id="IPR003917">
    <property type="entry name" value="NADH_UbQ_OxRdtase_chain2"/>
</dbReference>
<proteinExistence type="inferred from homology"/>
<dbReference type="GO" id="GO:0005743">
    <property type="term" value="C:mitochondrial inner membrane"/>
    <property type="evidence" value="ECO:0007669"/>
    <property type="project" value="UniProtKB-SubCell"/>
</dbReference>
<feature type="transmembrane region" description="Helical" evidence="18">
    <location>
        <begin position="308"/>
        <end position="327"/>
    </location>
</feature>
<protein>
    <recommendedName>
        <fullName evidence="5 18">NADH-ubiquinone oxidoreductase chain 2</fullName>
        <ecNumber evidence="4 18">7.1.1.2</ecNumber>
    </recommendedName>
</protein>
<dbReference type="EMBL" id="KX087359">
    <property type="protein sequence ID" value="ARH55229.1"/>
    <property type="molecule type" value="Genomic_DNA"/>
</dbReference>
<keyword evidence="12 18" id="KW-1133">Transmembrane helix</keyword>
<evidence type="ECO:0000313" key="20">
    <source>
        <dbReference type="EMBL" id="ARH55229.1"/>
    </source>
</evidence>
<keyword evidence="6" id="KW-0813">Transport</keyword>
<comment type="subcellular location">
    <subcellularLocation>
        <location evidence="2 18">Mitochondrion inner membrane</location>
        <topology evidence="2 18">Multi-pass membrane protein</topology>
    </subcellularLocation>
</comment>
<evidence type="ECO:0000256" key="5">
    <source>
        <dbReference type="ARBA" id="ARBA00021008"/>
    </source>
</evidence>
<keyword evidence="13 18" id="KW-0520">NAD</keyword>
<evidence type="ECO:0000256" key="7">
    <source>
        <dbReference type="ARBA" id="ARBA00022660"/>
    </source>
</evidence>
<evidence type="ECO:0000256" key="16">
    <source>
        <dbReference type="ARBA" id="ARBA00023136"/>
    </source>
</evidence>
<evidence type="ECO:0000256" key="4">
    <source>
        <dbReference type="ARBA" id="ARBA00012944"/>
    </source>
</evidence>
<organism evidence="20">
    <name type="scientific">Trigonopterus sp. 1 AH-2016</name>
    <dbReference type="NCBI Taxonomy" id="1903835"/>
    <lineage>
        <taxon>Eukaryota</taxon>
        <taxon>Metazoa</taxon>
        <taxon>Ecdysozoa</taxon>
        <taxon>Arthropoda</taxon>
        <taxon>Hexapoda</taxon>
        <taxon>Insecta</taxon>
        <taxon>Pterygota</taxon>
        <taxon>Neoptera</taxon>
        <taxon>Endopterygota</taxon>
        <taxon>Coleoptera</taxon>
        <taxon>Polyphaga</taxon>
        <taxon>Cucujiformia</taxon>
        <taxon>Curculionidae</taxon>
        <taxon>Cryptorhynchinae</taxon>
        <taxon>Trigonopterus</taxon>
    </lineage>
</organism>
<keyword evidence="11 18" id="KW-0249">Electron transport</keyword>
<evidence type="ECO:0000256" key="12">
    <source>
        <dbReference type="ARBA" id="ARBA00022989"/>
    </source>
</evidence>
<accession>A0A343C5C3</accession>
<evidence type="ECO:0000259" key="19">
    <source>
        <dbReference type="Pfam" id="PF00361"/>
    </source>
</evidence>
<geneLocation type="mitochondrion" evidence="20"/>
<dbReference type="InterPro" id="IPR001750">
    <property type="entry name" value="ND/Mrp_TM"/>
</dbReference>
<keyword evidence="14 18" id="KW-0830">Ubiquinone</keyword>
<dbReference type="Pfam" id="PF00361">
    <property type="entry name" value="Proton_antipo_M"/>
    <property type="match status" value="1"/>
</dbReference>
<feature type="transmembrane region" description="Helical" evidence="18">
    <location>
        <begin position="53"/>
        <end position="81"/>
    </location>
</feature>
<dbReference type="GO" id="GO:0008137">
    <property type="term" value="F:NADH dehydrogenase (ubiquinone) activity"/>
    <property type="evidence" value="ECO:0007669"/>
    <property type="project" value="UniProtKB-EC"/>
</dbReference>
<evidence type="ECO:0000256" key="8">
    <source>
        <dbReference type="ARBA" id="ARBA00022692"/>
    </source>
</evidence>
<feature type="transmembrane region" description="Helical" evidence="18">
    <location>
        <begin position="231"/>
        <end position="254"/>
    </location>
</feature>
<evidence type="ECO:0000256" key="15">
    <source>
        <dbReference type="ARBA" id="ARBA00023128"/>
    </source>
</evidence>
<name>A0A343C5C3_9CUCU</name>
<comment type="function">
    <text evidence="18">Core subunit of the mitochondrial membrane respiratory chain NADH dehydrogenase (Complex I) which catalyzes electron transfer from NADH through the respiratory chain, using ubiquinone as an electron acceptor. Essential for the catalytic activity and assembly of complex I.</text>
</comment>
<gene>
    <name evidence="20" type="primary">nad2</name>
</gene>
<keyword evidence="15 18" id="KW-0496">Mitochondrion</keyword>
<dbReference type="AlphaFoldDB" id="A0A343C5C3"/>
<feature type="transmembrane region" description="Helical" evidence="18">
    <location>
        <begin position="266"/>
        <end position="287"/>
    </location>
</feature>
<comment type="catalytic activity">
    <reaction evidence="17 18">
        <text>a ubiquinone + NADH + 5 H(+)(in) = a ubiquinol + NAD(+) + 4 H(+)(out)</text>
        <dbReference type="Rhea" id="RHEA:29091"/>
        <dbReference type="Rhea" id="RHEA-COMP:9565"/>
        <dbReference type="Rhea" id="RHEA-COMP:9566"/>
        <dbReference type="ChEBI" id="CHEBI:15378"/>
        <dbReference type="ChEBI" id="CHEBI:16389"/>
        <dbReference type="ChEBI" id="CHEBI:17976"/>
        <dbReference type="ChEBI" id="CHEBI:57540"/>
        <dbReference type="ChEBI" id="CHEBI:57945"/>
        <dbReference type="EC" id="7.1.1.2"/>
    </reaction>
</comment>
<keyword evidence="8 18" id="KW-0812">Transmembrane</keyword>
<keyword evidence="16 18" id="KW-0472">Membrane</keyword>
<keyword evidence="9 18" id="KW-0999">Mitochondrion inner membrane</keyword>
<reference evidence="20" key="1">
    <citation type="submission" date="2016-04" db="EMBL/GenBank/DDBJ databases">
        <title>Mitochondria of beetle species.</title>
        <authorList>
            <person name="Hunter A."/>
            <person name="Moriniere J."/>
            <person name="Tang P."/>
            <person name="Linard B."/>
            <person name="Crampton-Platt A."/>
            <person name="Vogler A.P."/>
        </authorList>
    </citation>
    <scope>NUCLEOTIDE SEQUENCE</scope>
</reference>
<dbReference type="PANTHER" id="PTHR46552:SF1">
    <property type="entry name" value="NADH-UBIQUINONE OXIDOREDUCTASE CHAIN 2"/>
    <property type="match status" value="1"/>
</dbReference>
<evidence type="ECO:0000256" key="10">
    <source>
        <dbReference type="ARBA" id="ARBA00022967"/>
    </source>
</evidence>
<evidence type="ECO:0000256" key="1">
    <source>
        <dbReference type="ARBA" id="ARBA00003257"/>
    </source>
</evidence>
<feature type="domain" description="NADH:quinone oxidoreductase/Mrp antiporter transmembrane" evidence="19">
    <location>
        <begin position="18"/>
        <end position="277"/>
    </location>
</feature>
<dbReference type="PANTHER" id="PTHR46552">
    <property type="entry name" value="NADH-UBIQUINONE OXIDOREDUCTASE CHAIN 2"/>
    <property type="match status" value="1"/>
</dbReference>
<keyword evidence="7 18" id="KW-0679">Respiratory chain</keyword>
<evidence type="ECO:0000256" key="6">
    <source>
        <dbReference type="ARBA" id="ARBA00022448"/>
    </source>
</evidence>
<dbReference type="InterPro" id="IPR050175">
    <property type="entry name" value="Complex_I_Subunit_2"/>
</dbReference>
<evidence type="ECO:0000256" key="9">
    <source>
        <dbReference type="ARBA" id="ARBA00022792"/>
    </source>
</evidence>
<comment type="similarity">
    <text evidence="3 18">Belongs to the complex I subunit 2 family.</text>
</comment>
<keyword evidence="10 18" id="KW-1278">Translocase</keyword>
<evidence type="ECO:0000256" key="14">
    <source>
        <dbReference type="ARBA" id="ARBA00023075"/>
    </source>
</evidence>